<evidence type="ECO:0000313" key="4">
    <source>
        <dbReference type="EMBL" id="RHN09788.1"/>
    </source>
</evidence>
<sequence>MRLRWSIRAPVKRYHVLDGCGIFFIAMKGDDRLAAKKNPLADKAYELYKDGMKLVDIADQLGKPEGTIRRWKNTYDWDNERSDCKANESERPKRTKDKKNGKKLTPKQEAFAAEYIKNGGNATQAAKDAGYAEARAAITGCENVRKSNISESIAEQMERIEKEQHRDIMSLAEIQERRSMIAKGMLRDGEGYTPEFKDQLKAMDGLEKALTIAEKQRIEREEKEKREKAPLWTIPITDITSDFVEIYRTVHEAFAGEIDVHEIVSKGGRGSIKSNFWGDLAYETIRQDPQAHIVYTRRYKVDLRGSVYNQFMKTVIRYNDLDNWDFKQSPMCAVYKPTGQTVMFVGADKPISLKSFNVPFGYVKMLIHEECDEMAGVEQMDNIEDTFLRSDTPALDIKIFNPPKSKNNFMNQYVEECRNKPQTRICHSYYYNVPVKWLGKRFFERAEWFKVHKPLYYRNNYMGEVTGTGGGIFDNVEERTITDAEIENLPFLYYGLDFGFEHPQTFEVAYYDEDTDTLYCVSEVFAKRCKNSAFARKIKEYITEEIICDSARPDAIAELQDWGFNAIGAKKRWGSGKGRDYCWEWLQQTTKIVVDPERCPHLAHELTTLEHEQLADGSFSDAYPKLDEDCVMALIYGLNRVIMESRRNNGLYDDEIDEDEEEEDDGEYED</sequence>
<dbReference type="InterPro" id="IPR027417">
    <property type="entry name" value="P-loop_NTPase"/>
</dbReference>
<dbReference type="Pfam" id="PF03592">
    <property type="entry name" value="Terminase_2"/>
    <property type="match status" value="1"/>
</dbReference>
<gene>
    <name evidence="4" type="ORF">DWZ31_06925</name>
</gene>
<dbReference type="SUPFAM" id="SSF46689">
    <property type="entry name" value="Homeodomain-like"/>
    <property type="match status" value="1"/>
</dbReference>
<evidence type="ECO:0000256" key="1">
    <source>
        <dbReference type="SAM" id="MobiDB-lite"/>
    </source>
</evidence>
<evidence type="ECO:0000313" key="5">
    <source>
        <dbReference type="Proteomes" id="UP000283586"/>
    </source>
</evidence>
<dbReference type="InterPro" id="IPR035412">
    <property type="entry name" value="Terminase_L_N"/>
</dbReference>
<dbReference type="Gene3D" id="1.10.10.1400">
    <property type="entry name" value="Terminase, small subunit, N-terminal DNA-binding domain, HTH motif"/>
    <property type="match status" value="1"/>
</dbReference>
<dbReference type="Pfam" id="PF04466">
    <property type="entry name" value="Terminase_3"/>
    <property type="match status" value="1"/>
</dbReference>
<reference evidence="4 5" key="1">
    <citation type="submission" date="2018-08" db="EMBL/GenBank/DDBJ databases">
        <title>A genome reference for cultivated species of the human gut microbiota.</title>
        <authorList>
            <person name="Zou Y."/>
            <person name="Xue W."/>
            <person name="Luo G."/>
        </authorList>
    </citation>
    <scope>NUCLEOTIDE SEQUENCE [LARGE SCALE GENOMIC DNA]</scope>
    <source>
        <strain evidence="4 5">AF31-21AC</strain>
    </source>
</reference>
<dbReference type="InterPro" id="IPR018925">
    <property type="entry name" value="XtmA-like_N"/>
</dbReference>
<dbReference type="Gene3D" id="3.30.420.280">
    <property type="match status" value="1"/>
</dbReference>
<organism evidence="4 5">
    <name type="scientific">Roseburia intestinalis</name>
    <dbReference type="NCBI Taxonomy" id="166486"/>
    <lineage>
        <taxon>Bacteria</taxon>
        <taxon>Bacillati</taxon>
        <taxon>Bacillota</taxon>
        <taxon>Clostridia</taxon>
        <taxon>Lachnospirales</taxon>
        <taxon>Lachnospiraceae</taxon>
        <taxon>Roseburia</taxon>
    </lineage>
</organism>
<dbReference type="InterPro" id="IPR052380">
    <property type="entry name" value="Viral_DNA_packaging_terminase"/>
</dbReference>
<dbReference type="AlphaFoldDB" id="A0A3R6H2I4"/>
<dbReference type="InterPro" id="IPR005335">
    <property type="entry name" value="Terminase_ssu"/>
</dbReference>
<feature type="compositionally biased region" description="Basic and acidic residues" evidence="1">
    <location>
        <begin position="79"/>
        <end position="92"/>
    </location>
</feature>
<feature type="region of interest" description="Disordered" evidence="1">
    <location>
        <begin position="79"/>
        <end position="104"/>
    </location>
</feature>
<feature type="compositionally biased region" description="Basic residues" evidence="1">
    <location>
        <begin position="93"/>
        <end position="104"/>
    </location>
</feature>
<protein>
    <submittedName>
        <fullName evidence="4">Uncharacterized protein</fullName>
    </submittedName>
</protein>
<dbReference type="GO" id="GO:0051276">
    <property type="term" value="P:chromosome organization"/>
    <property type="evidence" value="ECO:0007669"/>
    <property type="project" value="InterPro"/>
</dbReference>
<evidence type="ECO:0000259" key="2">
    <source>
        <dbReference type="Pfam" id="PF04466"/>
    </source>
</evidence>
<proteinExistence type="predicted"/>
<dbReference type="Proteomes" id="UP000283586">
    <property type="component" value="Unassembled WGS sequence"/>
</dbReference>
<dbReference type="PANTHER" id="PTHR39184">
    <property type="match status" value="1"/>
</dbReference>
<feature type="domain" description="Phage terminase large subunit N-terminal" evidence="2">
    <location>
        <begin position="263"/>
        <end position="464"/>
    </location>
</feature>
<dbReference type="PANTHER" id="PTHR39184:SF1">
    <property type="entry name" value="PBSX PHAGE TERMINASE LARGE SUBUNIT"/>
    <property type="match status" value="1"/>
</dbReference>
<feature type="domain" description="PBSX phage terminase small subunit-like N-terminal" evidence="3">
    <location>
        <begin position="34"/>
        <end position="85"/>
    </location>
</feature>
<dbReference type="Gene3D" id="3.40.50.300">
    <property type="entry name" value="P-loop containing nucleotide triphosphate hydrolases"/>
    <property type="match status" value="1"/>
</dbReference>
<accession>A0A3R6H2I4</accession>
<name>A0A3R6H2I4_9FIRM</name>
<comment type="caution">
    <text evidence="4">The sequence shown here is derived from an EMBL/GenBank/DDBJ whole genome shotgun (WGS) entry which is preliminary data.</text>
</comment>
<dbReference type="InterPro" id="IPR038713">
    <property type="entry name" value="Terminase_Gp1_N_sf"/>
</dbReference>
<dbReference type="Pfam" id="PF10668">
    <property type="entry name" value="Phage_terminase"/>
    <property type="match status" value="1"/>
</dbReference>
<dbReference type="EMBL" id="QRQN01000006">
    <property type="protein sequence ID" value="RHN09788.1"/>
    <property type="molecule type" value="Genomic_DNA"/>
</dbReference>
<evidence type="ECO:0000259" key="3">
    <source>
        <dbReference type="Pfam" id="PF10668"/>
    </source>
</evidence>
<dbReference type="InterPro" id="IPR009057">
    <property type="entry name" value="Homeodomain-like_sf"/>
</dbReference>